<evidence type="ECO:0000256" key="1">
    <source>
        <dbReference type="SAM" id="MobiDB-lite"/>
    </source>
</evidence>
<feature type="region of interest" description="Disordered" evidence="1">
    <location>
        <begin position="1"/>
        <end position="29"/>
    </location>
</feature>
<comment type="caution">
    <text evidence="2">The sequence shown here is derived from an EMBL/GenBank/DDBJ whole genome shotgun (WGS) entry which is preliminary data.</text>
</comment>
<organism evidence="2 3">
    <name type="scientific">Anthostomella pinea</name>
    <dbReference type="NCBI Taxonomy" id="933095"/>
    <lineage>
        <taxon>Eukaryota</taxon>
        <taxon>Fungi</taxon>
        <taxon>Dikarya</taxon>
        <taxon>Ascomycota</taxon>
        <taxon>Pezizomycotina</taxon>
        <taxon>Sordariomycetes</taxon>
        <taxon>Xylariomycetidae</taxon>
        <taxon>Xylariales</taxon>
        <taxon>Xylariaceae</taxon>
        <taxon>Anthostomella</taxon>
    </lineage>
</organism>
<feature type="compositionally biased region" description="Polar residues" evidence="1">
    <location>
        <begin position="1"/>
        <end position="12"/>
    </location>
</feature>
<dbReference type="Proteomes" id="UP001295740">
    <property type="component" value="Unassembled WGS sequence"/>
</dbReference>
<reference evidence="2" key="1">
    <citation type="submission" date="2023-10" db="EMBL/GenBank/DDBJ databases">
        <authorList>
            <person name="Hackl T."/>
        </authorList>
    </citation>
    <scope>NUCLEOTIDE SEQUENCE</scope>
</reference>
<gene>
    <name evidence="2" type="ORF">KHLLAP_LOCUS9635</name>
</gene>
<evidence type="ECO:0000313" key="3">
    <source>
        <dbReference type="Proteomes" id="UP001295740"/>
    </source>
</evidence>
<keyword evidence="3" id="KW-1185">Reference proteome</keyword>
<accession>A0AAI8YLH6</accession>
<evidence type="ECO:0000313" key="2">
    <source>
        <dbReference type="EMBL" id="CAJ2509167.1"/>
    </source>
</evidence>
<sequence length="75" mass="8194">MSPTTSTTPGQEDNSKASKGGRWQRLTAPYGTKQPYAAFAETHAMARGEEGIWAGNWTQRLAEYKTSCAAKEGRN</sequence>
<dbReference type="AlphaFoldDB" id="A0AAI8YLH6"/>
<proteinExistence type="predicted"/>
<name>A0AAI8YLH6_9PEZI</name>
<protein>
    <submittedName>
        <fullName evidence="2">Uu.00g141930.m01.CDS01</fullName>
    </submittedName>
</protein>
<dbReference type="EMBL" id="CAUWAG010000012">
    <property type="protein sequence ID" value="CAJ2509167.1"/>
    <property type="molecule type" value="Genomic_DNA"/>
</dbReference>